<gene>
    <name evidence="1" type="ORF">SO802_005097</name>
</gene>
<comment type="caution">
    <text evidence="1">The sequence shown here is derived from an EMBL/GenBank/DDBJ whole genome shotgun (WGS) entry which is preliminary data.</text>
</comment>
<accession>A0AAW2DIK1</accession>
<dbReference type="EMBL" id="JAZDWU010000002">
    <property type="protein sequence ID" value="KAL0009989.1"/>
    <property type="molecule type" value="Genomic_DNA"/>
</dbReference>
<name>A0AAW2DIK1_9ROSI</name>
<keyword evidence="2" id="KW-1185">Reference proteome</keyword>
<proteinExistence type="predicted"/>
<dbReference type="Proteomes" id="UP001459277">
    <property type="component" value="Unassembled WGS sequence"/>
</dbReference>
<dbReference type="AlphaFoldDB" id="A0AAW2DIK1"/>
<protein>
    <submittedName>
        <fullName evidence="1">Uncharacterized protein</fullName>
    </submittedName>
</protein>
<sequence>MSANIFIPSKSVALLDHVWLFYLLPQYYEKDIKLLNECEANESSQIGIKIETYGLGVVVRKCGFRMVYKKDIEELNRTMVKSSNTSIIPCEDLDVPHHNFDNSAVVVFISTRSRVEELFLRKKVPWQIVVLVEDHKCMEVGQR</sequence>
<evidence type="ECO:0000313" key="1">
    <source>
        <dbReference type="EMBL" id="KAL0009989.1"/>
    </source>
</evidence>
<evidence type="ECO:0000313" key="2">
    <source>
        <dbReference type="Proteomes" id="UP001459277"/>
    </source>
</evidence>
<reference evidence="1 2" key="1">
    <citation type="submission" date="2024-01" db="EMBL/GenBank/DDBJ databases">
        <title>A telomere-to-telomere, gap-free genome of sweet tea (Lithocarpus litseifolius).</title>
        <authorList>
            <person name="Zhou J."/>
        </authorList>
    </citation>
    <scope>NUCLEOTIDE SEQUENCE [LARGE SCALE GENOMIC DNA]</scope>
    <source>
        <strain evidence="1">Zhou-2022a</strain>
        <tissue evidence="1">Leaf</tissue>
    </source>
</reference>
<organism evidence="1 2">
    <name type="scientific">Lithocarpus litseifolius</name>
    <dbReference type="NCBI Taxonomy" id="425828"/>
    <lineage>
        <taxon>Eukaryota</taxon>
        <taxon>Viridiplantae</taxon>
        <taxon>Streptophyta</taxon>
        <taxon>Embryophyta</taxon>
        <taxon>Tracheophyta</taxon>
        <taxon>Spermatophyta</taxon>
        <taxon>Magnoliopsida</taxon>
        <taxon>eudicotyledons</taxon>
        <taxon>Gunneridae</taxon>
        <taxon>Pentapetalae</taxon>
        <taxon>rosids</taxon>
        <taxon>fabids</taxon>
        <taxon>Fagales</taxon>
        <taxon>Fagaceae</taxon>
        <taxon>Lithocarpus</taxon>
    </lineage>
</organism>